<evidence type="ECO:0000313" key="1">
    <source>
        <dbReference type="EMBL" id="GAA4027339.1"/>
    </source>
</evidence>
<reference evidence="2" key="1">
    <citation type="journal article" date="2019" name="Int. J. Syst. Evol. Microbiol.">
        <title>The Global Catalogue of Microorganisms (GCM) 10K type strain sequencing project: providing services to taxonomists for standard genome sequencing and annotation.</title>
        <authorList>
            <consortium name="The Broad Institute Genomics Platform"/>
            <consortium name="The Broad Institute Genome Sequencing Center for Infectious Disease"/>
            <person name="Wu L."/>
            <person name="Ma J."/>
        </authorList>
    </citation>
    <scope>NUCLEOTIDE SEQUENCE [LARGE SCALE GENOMIC DNA]</scope>
    <source>
        <strain evidence="2">JCM 17225</strain>
    </source>
</reference>
<keyword evidence="2" id="KW-1185">Reference proteome</keyword>
<gene>
    <name evidence="1" type="ORF">GCM10022409_09150</name>
</gene>
<sequence>MNEESALDIVCSCLTNDNSIPQELREHKGLDIVRFEHLVSAIEFLVEYYQDKNMVPKRLSLCFVDIYASFSFREGIYDEYQTNKIEDAGIQLQDLAYSLFC</sequence>
<protein>
    <submittedName>
        <fullName evidence="1">Uncharacterized protein</fullName>
    </submittedName>
</protein>
<proteinExistence type="predicted"/>
<dbReference type="EMBL" id="BAABDK010000010">
    <property type="protein sequence ID" value="GAA4027339.1"/>
    <property type="molecule type" value="Genomic_DNA"/>
</dbReference>
<dbReference type="RefSeq" id="WP_345050858.1">
    <property type="nucleotide sequence ID" value="NZ_BAABDK010000010.1"/>
</dbReference>
<dbReference type="Proteomes" id="UP001501469">
    <property type="component" value="Unassembled WGS sequence"/>
</dbReference>
<name>A0ABP7TK46_9BACT</name>
<organism evidence="1 2">
    <name type="scientific">Hymenobacter glaciei</name>
    <dbReference type="NCBI Taxonomy" id="877209"/>
    <lineage>
        <taxon>Bacteria</taxon>
        <taxon>Pseudomonadati</taxon>
        <taxon>Bacteroidota</taxon>
        <taxon>Cytophagia</taxon>
        <taxon>Cytophagales</taxon>
        <taxon>Hymenobacteraceae</taxon>
        <taxon>Hymenobacter</taxon>
    </lineage>
</organism>
<accession>A0ABP7TK46</accession>
<comment type="caution">
    <text evidence="1">The sequence shown here is derived from an EMBL/GenBank/DDBJ whole genome shotgun (WGS) entry which is preliminary data.</text>
</comment>
<evidence type="ECO:0000313" key="2">
    <source>
        <dbReference type="Proteomes" id="UP001501469"/>
    </source>
</evidence>